<protein>
    <submittedName>
        <fullName evidence="2">Uncharacterized protein</fullName>
    </submittedName>
</protein>
<geneLocation type="plasmid" evidence="2 3">
    <name>megaplasmid</name>
</geneLocation>
<gene>
    <name evidence="2" type="ordered locus">Rmet_6624</name>
</gene>
<name>D3DY55_CUPMC</name>
<reference evidence="3" key="1">
    <citation type="journal article" date="2010" name="PLoS ONE">
        <title>The complete genome sequence of Cupriavidus metallidurans strain CH34, a master survivalist in harsh and anthropogenic environments.</title>
        <authorList>
            <person name="Janssen P.J."/>
            <person name="Van Houdt R."/>
            <person name="Moors H."/>
            <person name="Monsieurs P."/>
            <person name="Morin N."/>
            <person name="Michaux A."/>
            <person name="Benotmane M.A."/>
            <person name="Leys N."/>
            <person name="Vallaeys T."/>
            <person name="Lapidus A."/>
            <person name="Monchy S."/>
            <person name="Medigue C."/>
            <person name="Taghavi S."/>
            <person name="McCorkle S."/>
            <person name="Dunn J."/>
            <person name="van der Lelie D."/>
            <person name="Mergeay M."/>
        </authorList>
    </citation>
    <scope>NUCLEOTIDE SEQUENCE [LARGE SCALE GENOMIC DNA]</scope>
    <source>
        <strain evidence="3">ATCC 43123 / DSM 2839 / NBRC 102507 / CH34</strain>
    </source>
</reference>
<feature type="region of interest" description="Disordered" evidence="1">
    <location>
        <begin position="53"/>
        <end position="72"/>
    </location>
</feature>
<evidence type="ECO:0000256" key="1">
    <source>
        <dbReference type="SAM" id="MobiDB-lite"/>
    </source>
</evidence>
<dbReference type="HOGENOM" id="CLU_2719419_0_0_4"/>
<dbReference type="AlphaFoldDB" id="D3DY55"/>
<dbReference type="Proteomes" id="UP000002429">
    <property type="component" value="Plasmid megaplasmid"/>
</dbReference>
<keyword evidence="2" id="KW-0614">Plasmid</keyword>
<proteinExistence type="predicted"/>
<accession>D3DY55</accession>
<keyword evidence="3" id="KW-1185">Reference proteome</keyword>
<evidence type="ECO:0000313" key="3">
    <source>
        <dbReference type="Proteomes" id="UP000002429"/>
    </source>
</evidence>
<organism evidence="2 3">
    <name type="scientific">Cupriavidus metallidurans (strain ATCC 43123 / DSM 2839 / NBRC 102507 / CH34)</name>
    <name type="common">Ralstonia metallidurans</name>
    <dbReference type="NCBI Taxonomy" id="266264"/>
    <lineage>
        <taxon>Bacteria</taxon>
        <taxon>Pseudomonadati</taxon>
        <taxon>Pseudomonadota</taxon>
        <taxon>Betaproteobacteria</taxon>
        <taxon>Burkholderiales</taxon>
        <taxon>Burkholderiaceae</taxon>
        <taxon>Cupriavidus</taxon>
    </lineage>
</organism>
<evidence type="ECO:0000313" key="2">
    <source>
        <dbReference type="EMBL" id="ADC45225.1"/>
    </source>
</evidence>
<sequence length="72" mass="7576">MQAGLGLDIKVLSKCMLGAPADPCSVPADFTHTSPYLQEDRNSAAIQLLPGCSTLTPQKGRSHERPFPAAPA</sequence>
<dbReference type="KEGG" id="rme:Rmet_6624"/>
<dbReference type="EMBL" id="CP000353">
    <property type="protein sequence ID" value="ADC45225.1"/>
    <property type="molecule type" value="Genomic_DNA"/>
</dbReference>